<dbReference type="Proteomes" id="UP000663851">
    <property type="component" value="Unassembled WGS sequence"/>
</dbReference>
<protein>
    <submittedName>
        <fullName evidence="2">Uncharacterized protein</fullName>
    </submittedName>
</protein>
<gene>
    <name evidence="2" type="ORF">HFQ381_LOCUS27644</name>
</gene>
<name>A0A820VCV3_9BILA</name>
<accession>A0A820VCV3</accession>
<evidence type="ECO:0000256" key="1">
    <source>
        <dbReference type="SAM" id="MobiDB-lite"/>
    </source>
</evidence>
<feature type="non-terminal residue" evidence="2">
    <location>
        <position position="1"/>
    </location>
</feature>
<evidence type="ECO:0000313" key="2">
    <source>
        <dbReference type="EMBL" id="CAF4499218.1"/>
    </source>
</evidence>
<reference evidence="2" key="1">
    <citation type="submission" date="2021-02" db="EMBL/GenBank/DDBJ databases">
        <authorList>
            <person name="Nowell W R."/>
        </authorList>
    </citation>
    <scope>NUCLEOTIDE SEQUENCE</scope>
</reference>
<feature type="non-terminal residue" evidence="2">
    <location>
        <position position="55"/>
    </location>
</feature>
<proteinExistence type="predicted"/>
<dbReference type="AlphaFoldDB" id="A0A820VCV3"/>
<organism evidence="2 3">
    <name type="scientific">Rotaria socialis</name>
    <dbReference type="NCBI Taxonomy" id="392032"/>
    <lineage>
        <taxon>Eukaryota</taxon>
        <taxon>Metazoa</taxon>
        <taxon>Spiralia</taxon>
        <taxon>Gnathifera</taxon>
        <taxon>Rotifera</taxon>
        <taxon>Eurotatoria</taxon>
        <taxon>Bdelloidea</taxon>
        <taxon>Philodinida</taxon>
        <taxon>Philodinidae</taxon>
        <taxon>Rotaria</taxon>
    </lineage>
</organism>
<dbReference type="EMBL" id="CAJOBO010003643">
    <property type="protein sequence ID" value="CAF4499218.1"/>
    <property type="molecule type" value="Genomic_DNA"/>
</dbReference>
<sequence>MVSILDNTDDSDDVQSMNLSLSEEHPNQFVSDLNHILVDDTNAHDNADQESVAAV</sequence>
<evidence type="ECO:0000313" key="3">
    <source>
        <dbReference type="Proteomes" id="UP000663851"/>
    </source>
</evidence>
<comment type="caution">
    <text evidence="2">The sequence shown here is derived from an EMBL/GenBank/DDBJ whole genome shotgun (WGS) entry which is preliminary data.</text>
</comment>
<feature type="region of interest" description="Disordered" evidence="1">
    <location>
        <begin position="1"/>
        <end position="23"/>
    </location>
</feature>